<protein>
    <submittedName>
        <fullName evidence="2">Lipopolysaccharide cholinephosphotransferase</fullName>
        <ecNumber evidence="2">2.7.8.-</ecNumber>
    </submittedName>
</protein>
<dbReference type="Pfam" id="PF04991">
    <property type="entry name" value="LicD"/>
    <property type="match status" value="1"/>
</dbReference>
<dbReference type="EC" id="2.7.8.-" evidence="2"/>
<dbReference type="PANTHER" id="PTHR43404:SF1">
    <property type="entry name" value="MNN4P"/>
    <property type="match status" value="1"/>
</dbReference>
<keyword evidence="2" id="KW-0808">Transferase</keyword>
<evidence type="ECO:0000313" key="3">
    <source>
        <dbReference type="Proteomes" id="UP001519308"/>
    </source>
</evidence>
<dbReference type="RefSeq" id="WP_021283145.1">
    <property type="nucleotide sequence ID" value="NZ_JAGGLL010000005.1"/>
</dbReference>
<dbReference type="GO" id="GO:0016740">
    <property type="term" value="F:transferase activity"/>
    <property type="evidence" value="ECO:0007669"/>
    <property type="project" value="UniProtKB-KW"/>
</dbReference>
<feature type="domain" description="LicD/FKTN/FKRP nucleotidyltransferase" evidence="1">
    <location>
        <begin position="40"/>
        <end position="271"/>
    </location>
</feature>
<dbReference type="PANTHER" id="PTHR43404">
    <property type="entry name" value="LIPOPOLYSACCHARIDE CHOLINEPHOSPHOTRANSFERASE LICD"/>
    <property type="match status" value="1"/>
</dbReference>
<evidence type="ECO:0000259" key="1">
    <source>
        <dbReference type="Pfam" id="PF04991"/>
    </source>
</evidence>
<accession>A0ABS4K3C6</accession>
<name>A0ABS4K3C6_9CLOT</name>
<dbReference type="EMBL" id="JAGGLL010000005">
    <property type="protein sequence ID" value="MBP2021154.1"/>
    <property type="molecule type" value="Genomic_DNA"/>
</dbReference>
<dbReference type="Proteomes" id="UP001519308">
    <property type="component" value="Unassembled WGS sequence"/>
</dbReference>
<dbReference type="InterPro" id="IPR007074">
    <property type="entry name" value="LicD/FKTN/FKRP_NTP_transf"/>
</dbReference>
<dbReference type="InterPro" id="IPR052942">
    <property type="entry name" value="LPS_cholinephosphotransferase"/>
</dbReference>
<keyword evidence="3" id="KW-1185">Reference proteome</keyword>
<gene>
    <name evidence="2" type="ORF">J2Z44_000941</name>
</gene>
<organism evidence="2 3">
    <name type="scientific">Clostridium punense</name>
    <dbReference type="NCBI Taxonomy" id="1054297"/>
    <lineage>
        <taxon>Bacteria</taxon>
        <taxon>Bacillati</taxon>
        <taxon>Bacillota</taxon>
        <taxon>Clostridia</taxon>
        <taxon>Eubacteriales</taxon>
        <taxon>Clostridiaceae</taxon>
        <taxon>Clostridium</taxon>
    </lineage>
</organism>
<proteinExistence type="predicted"/>
<reference evidence="2 3" key="1">
    <citation type="submission" date="2021-03" db="EMBL/GenBank/DDBJ databases">
        <title>Genomic Encyclopedia of Type Strains, Phase IV (KMG-IV): sequencing the most valuable type-strain genomes for metagenomic binning, comparative biology and taxonomic classification.</title>
        <authorList>
            <person name="Goeker M."/>
        </authorList>
    </citation>
    <scope>NUCLEOTIDE SEQUENCE [LARGE SCALE GENOMIC DNA]</scope>
    <source>
        <strain evidence="2 3">DSM 28650</strain>
    </source>
</reference>
<evidence type="ECO:0000313" key="2">
    <source>
        <dbReference type="EMBL" id="MBP2021154.1"/>
    </source>
</evidence>
<comment type="caution">
    <text evidence="2">The sequence shown here is derived from an EMBL/GenBank/DDBJ whole genome shotgun (WGS) entry which is preliminary data.</text>
</comment>
<sequence length="310" mass="36684">MKEDFSKLFPDDREEHTNETVLRQSQLIMLRMLKIVDYICEKNSIDYWLDSGTLLGAVRHGGFIPWDDDIDIAMPREHYERFIEIIEQELPEDLYFKCYDTTENPKHTWGNVIDTKSRIIEKGAEDHISGLYIDIFPFDSYSDNFFKRNFSEKLHKHLFIKSFLVNAPLKKPFFKGSNLPKNIVRLLSRLTIIFSILNHKKIYNLSLKSREQRINSMKNNPKTNYGYGTDILNWDKVYDSEVIYPLKKMKFEDGEFSVPNNCHSFLVTQYGGSYMTPPPEYNRYTHFNHVEPIAYNKPCVNNEEKQFVTK</sequence>